<dbReference type="CDD" id="cd01557">
    <property type="entry name" value="BCAT_beta_family"/>
    <property type="match status" value="1"/>
</dbReference>
<comment type="pathway">
    <text evidence="3 18">Amino-acid biosynthesis; L-valine biosynthesis; L-valine from pyruvate: step 4/4.</text>
</comment>
<comment type="catalytic activity">
    <reaction evidence="11 17">
        <text>L-valine + 2-oxoglutarate = 3-methyl-2-oxobutanoate + L-glutamate</text>
        <dbReference type="Rhea" id="RHEA:24813"/>
        <dbReference type="ChEBI" id="CHEBI:11851"/>
        <dbReference type="ChEBI" id="CHEBI:16810"/>
        <dbReference type="ChEBI" id="CHEBI:29985"/>
        <dbReference type="ChEBI" id="CHEBI:57762"/>
        <dbReference type="EC" id="2.6.1.42"/>
    </reaction>
</comment>
<keyword evidence="8 17" id="KW-0808">Transferase</keyword>
<evidence type="ECO:0000256" key="15">
    <source>
        <dbReference type="RuleBase" id="RU004106"/>
    </source>
</evidence>
<accession>A0A494Z283</accession>
<dbReference type="Gene3D" id="3.20.10.10">
    <property type="entry name" value="D-amino Acid Aminotransferase, subunit A, domain 2"/>
    <property type="match status" value="1"/>
</dbReference>
<dbReference type="UniPathway" id="UPA00047">
    <property type="reaction ID" value="UER00058"/>
</dbReference>
<evidence type="ECO:0000256" key="17">
    <source>
        <dbReference type="RuleBase" id="RU004517"/>
    </source>
</evidence>
<keyword evidence="6 17" id="KW-0032">Aminotransferase</keyword>
<evidence type="ECO:0000256" key="9">
    <source>
        <dbReference type="ARBA" id="ARBA00022898"/>
    </source>
</evidence>
<dbReference type="GO" id="GO:0052654">
    <property type="term" value="F:L-leucine-2-oxoglutarate transaminase activity"/>
    <property type="evidence" value="ECO:0007669"/>
    <property type="project" value="RHEA"/>
</dbReference>
<evidence type="ECO:0000256" key="13">
    <source>
        <dbReference type="ARBA" id="ARBA00049229"/>
    </source>
</evidence>
<dbReference type="PROSITE" id="PS00770">
    <property type="entry name" value="AA_TRANSFER_CLASS_4"/>
    <property type="match status" value="1"/>
</dbReference>
<dbReference type="Proteomes" id="UP000281813">
    <property type="component" value="Unassembled WGS sequence"/>
</dbReference>
<comment type="caution">
    <text evidence="19">The sequence shown here is derived from an EMBL/GenBank/DDBJ whole genome shotgun (WGS) entry which is preliminary data.</text>
</comment>
<evidence type="ECO:0000256" key="12">
    <source>
        <dbReference type="ARBA" id="ARBA00048798"/>
    </source>
</evidence>
<dbReference type="Pfam" id="PF01063">
    <property type="entry name" value="Aminotran_4"/>
    <property type="match status" value="1"/>
</dbReference>
<dbReference type="UniPathway" id="UPA00048">
    <property type="reaction ID" value="UER00073"/>
</dbReference>
<evidence type="ECO:0000256" key="4">
    <source>
        <dbReference type="ARBA" id="ARBA00005072"/>
    </source>
</evidence>
<dbReference type="NCBIfam" id="NF009897">
    <property type="entry name" value="PRK13357.1"/>
    <property type="match status" value="1"/>
</dbReference>
<sequence length="375" mass="42163">MEEQSIRVEESRSRKEKPNSDELIFGRHFTDHMFVMDYTEGLGWHNASIVPYQNLSISPAAMVFHYGQSVFEGLKAFRGQNGDIQLFRPKKNVQRLNRSNERLVIPPIDEDFGLEAIKRLVEMDKDWVPDAEGTSLYIRPFIISNEPYLGVAPSHHFKFVIILSPVGSYYKEGIDPVKIAVENKYVRAVKGGTGEAKTGGNYASALKAQEIVEKEGYSQVLWLDGVEKKYIEEVGSMNVFFKINGEVVTPVLNGSILSGITRDSVIQLLKHWDVPVSERRISMEEVYEAHQNGTLEEAFGSGTAAVISPIGELYWEGHHLTINNGKTGEISKKVYDTITGIQYGKIEDSFNWLVKVGKKTEVKQKSLKKSITSLS</sequence>
<dbReference type="InterPro" id="IPR001544">
    <property type="entry name" value="Aminotrans_IV"/>
</dbReference>
<dbReference type="NCBIfam" id="TIGR01123">
    <property type="entry name" value="ilvE_II"/>
    <property type="match status" value="1"/>
</dbReference>
<dbReference type="GO" id="GO:0009099">
    <property type="term" value="P:L-valine biosynthetic process"/>
    <property type="evidence" value="ECO:0007669"/>
    <property type="project" value="UniProtKB-UniPathway"/>
</dbReference>
<proteinExistence type="inferred from homology"/>
<dbReference type="GO" id="GO:0052655">
    <property type="term" value="F:L-valine-2-oxoglutarate transaminase activity"/>
    <property type="evidence" value="ECO:0007669"/>
    <property type="project" value="RHEA"/>
</dbReference>
<dbReference type="InterPro" id="IPR043132">
    <property type="entry name" value="BCAT-like_C"/>
</dbReference>
<dbReference type="GO" id="GO:0009097">
    <property type="term" value="P:isoleucine biosynthetic process"/>
    <property type="evidence" value="ECO:0007669"/>
    <property type="project" value="UniProtKB-UniPathway"/>
</dbReference>
<evidence type="ECO:0000256" key="18">
    <source>
        <dbReference type="RuleBase" id="RU004519"/>
    </source>
</evidence>
<protein>
    <recommendedName>
        <fullName evidence="17">Branched-chain-amino-acid aminotransferase</fullName>
        <ecNumber evidence="17">2.6.1.42</ecNumber>
    </recommendedName>
</protein>
<keyword evidence="9 16" id="KW-0663">Pyridoxal phosphate</keyword>
<feature type="modified residue" description="N6-(pyridoxal phosphate)lysine" evidence="14">
    <location>
        <position position="197"/>
    </location>
</feature>
<dbReference type="PANTHER" id="PTHR11825">
    <property type="entry name" value="SUBGROUP IIII AMINOTRANSFERASE"/>
    <property type="match status" value="1"/>
</dbReference>
<dbReference type="InterPro" id="IPR018300">
    <property type="entry name" value="Aminotrans_IV_CS"/>
</dbReference>
<evidence type="ECO:0000256" key="2">
    <source>
        <dbReference type="ARBA" id="ARBA00004824"/>
    </source>
</evidence>
<evidence type="ECO:0000256" key="16">
    <source>
        <dbReference type="RuleBase" id="RU004516"/>
    </source>
</evidence>
<dbReference type="InterPro" id="IPR005786">
    <property type="entry name" value="B_amino_transII"/>
</dbReference>
<dbReference type="UniPathway" id="UPA00049">
    <property type="reaction ID" value="UER00062"/>
</dbReference>
<comment type="catalytic activity">
    <reaction evidence="13 17">
        <text>L-leucine + 2-oxoglutarate = 4-methyl-2-oxopentanoate + L-glutamate</text>
        <dbReference type="Rhea" id="RHEA:18321"/>
        <dbReference type="ChEBI" id="CHEBI:16810"/>
        <dbReference type="ChEBI" id="CHEBI:17865"/>
        <dbReference type="ChEBI" id="CHEBI:29985"/>
        <dbReference type="ChEBI" id="CHEBI:57427"/>
        <dbReference type="EC" id="2.6.1.42"/>
    </reaction>
</comment>
<dbReference type="SUPFAM" id="SSF56752">
    <property type="entry name" value="D-aminoacid aminotransferase-like PLP-dependent enzymes"/>
    <property type="match status" value="1"/>
</dbReference>
<comment type="pathway">
    <text evidence="4 18">Amino-acid biosynthesis; L-leucine biosynthesis; L-leucine from 3-methyl-2-oxobutanoate: step 4/4.</text>
</comment>
<dbReference type="InterPro" id="IPR036038">
    <property type="entry name" value="Aminotransferase-like"/>
</dbReference>
<dbReference type="EC" id="2.6.1.42" evidence="17"/>
<evidence type="ECO:0000256" key="5">
    <source>
        <dbReference type="ARBA" id="ARBA00009320"/>
    </source>
</evidence>
<evidence type="ECO:0000313" key="20">
    <source>
        <dbReference type="Proteomes" id="UP000281813"/>
    </source>
</evidence>
<dbReference type="OrthoDB" id="9804984at2"/>
<name>A0A494Z283_9BACI</name>
<comment type="catalytic activity">
    <reaction evidence="12 17">
        <text>L-isoleucine + 2-oxoglutarate = (S)-3-methyl-2-oxopentanoate + L-glutamate</text>
        <dbReference type="Rhea" id="RHEA:24801"/>
        <dbReference type="ChEBI" id="CHEBI:16810"/>
        <dbReference type="ChEBI" id="CHEBI:29985"/>
        <dbReference type="ChEBI" id="CHEBI:35146"/>
        <dbReference type="ChEBI" id="CHEBI:58045"/>
        <dbReference type="EC" id="2.6.1.42"/>
    </reaction>
</comment>
<evidence type="ECO:0000256" key="14">
    <source>
        <dbReference type="PIRSR" id="PIRSR006468-1"/>
    </source>
</evidence>
<dbReference type="Gene3D" id="3.30.470.10">
    <property type="match status" value="1"/>
</dbReference>
<dbReference type="GO" id="GO:0009098">
    <property type="term" value="P:L-leucine biosynthetic process"/>
    <property type="evidence" value="ECO:0007669"/>
    <property type="project" value="UniProtKB-UniPathway"/>
</dbReference>
<comment type="cofactor">
    <cofactor evidence="1 16">
        <name>pyridoxal 5'-phosphate</name>
        <dbReference type="ChEBI" id="CHEBI:597326"/>
    </cofactor>
</comment>
<dbReference type="RefSeq" id="WP_121129994.1">
    <property type="nucleotide sequence ID" value="NZ_JBHUFK010000003.1"/>
</dbReference>
<organism evidence="19 20">
    <name type="scientific">Oceanobacillus bengalensis</name>
    <dbReference type="NCBI Taxonomy" id="1435466"/>
    <lineage>
        <taxon>Bacteria</taxon>
        <taxon>Bacillati</taxon>
        <taxon>Bacillota</taxon>
        <taxon>Bacilli</taxon>
        <taxon>Bacillales</taxon>
        <taxon>Bacillaceae</taxon>
        <taxon>Oceanobacillus</taxon>
    </lineage>
</organism>
<evidence type="ECO:0000256" key="6">
    <source>
        <dbReference type="ARBA" id="ARBA00022576"/>
    </source>
</evidence>
<keyword evidence="10 17" id="KW-0100">Branched-chain amino acid biosynthesis</keyword>
<dbReference type="EMBL" id="RBZO01000008">
    <property type="protein sequence ID" value="RKQ16593.1"/>
    <property type="molecule type" value="Genomic_DNA"/>
</dbReference>
<keyword evidence="7 17" id="KW-0028">Amino-acid biosynthesis</keyword>
<evidence type="ECO:0000256" key="11">
    <source>
        <dbReference type="ARBA" id="ARBA00048212"/>
    </source>
</evidence>
<evidence type="ECO:0000256" key="7">
    <source>
        <dbReference type="ARBA" id="ARBA00022605"/>
    </source>
</evidence>
<dbReference type="PANTHER" id="PTHR11825:SF44">
    <property type="entry name" value="BRANCHED-CHAIN-AMINO-ACID AMINOTRANSFERASE"/>
    <property type="match status" value="1"/>
</dbReference>
<comment type="pathway">
    <text evidence="2 18">Amino-acid biosynthesis; L-isoleucine biosynthesis; L-isoleucine from 2-oxobutanoate: step 4/4.</text>
</comment>
<evidence type="ECO:0000313" key="19">
    <source>
        <dbReference type="EMBL" id="RKQ16593.1"/>
    </source>
</evidence>
<keyword evidence="20" id="KW-1185">Reference proteome</keyword>
<dbReference type="AlphaFoldDB" id="A0A494Z283"/>
<reference evidence="19 20" key="1">
    <citation type="journal article" date="2015" name="Antonie Van Leeuwenhoek">
        <title>Oceanobacillus bengalensis sp. nov., a bacterium isolated from seawater of the Bay of Bengal.</title>
        <authorList>
            <person name="Yongchang O."/>
            <person name="Xiang W."/>
            <person name="Wang G."/>
        </authorList>
    </citation>
    <scope>NUCLEOTIDE SEQUENCE [LARGE SCALE GENOMIC DNA]</scope>
    <source>
        <strain evidence="19 20">MCCC 1K00260</strain>
    </source>
</reference>
<dbReference type="PIRSF" id="PIRSF006468">
    <property type="entry name" value="BCAT1"/>
    <property type="match status" value="1"/>
</dbReference>
<evidence type="ECO:0000256" key="3">
    <source>
        <dbReference type="ARBA" id="ARBA00004931"/>
    </source>
</evidence>
<evidence type="ECO:0000256" key="8">
    <source>
        <dbReference type="ARBA" id="ARBA00022679"/>
    </source>
</evidence>
<gene>
    <name evidence="19" type="ORF">D8M05_06870</name>
</gene>
<evidence type="ECO:0000256" key="10">
    <source>
        <dbReference type="ARBA" id="ARBA00023304"/>
    </source>
</evidence>
<evidence type="ECO:0000256" key="1">
    <source>
        <dbReference type="ARBA" id="ARBA00001933"/>
    </source>
</evidence>
<dbReference type="InterPro" id="IPR033939">
    <property type="entry name" value="BCAT_family"/>
</dbReference>
<comment type="similarity">
    <text evidence="5 15">Belongs to the class-IV pyridoxal-phosphate-dependent aminotransferase family.</text>
</comment>
<dbReference type="GO" id="GO:0052656">
    <property type="term" value="F:L-isoleucine-2-oxoglutarate transaminase activity"/>
    <property type="evidence" value="ECO:0007669"/>
    <property type="project" value="RHEA"/>
</dbReference>
<dbReference type="InterPro" id="IPR043131">
    <property type="entry name" value="BCAT-like_N"/>
</dbReference>